<dbReference type="Proteomes" id="UP001500187">
    <property type="component" value="Unassembled WGS sequence"/>
</dbReference>
<feature type="transmembrane region" description="Helical" evidence="5">
    <location>
        <begin position="181"/>
        <end position="200"/>
    </location>
</feature>
<protein>
    <submittedName>
        <fullName evidence="6">APC family permease</fullName>
    </submittedName>
</protein>
<evidence type="ECO:0000256" key="2">
    <source>
        <dbReference type="ARBA" id="ARBA00022692"/>
    </source>
</evidence>
<dbReference type="InterPro" id="IPR002293">
    <property type="entry name" value="AA/rel_permease1"/>
</dbReference>
<comment type="caution">
    <text evidence="6">The sequence shown here is derived from an EMBL/GenBank/DDBJ whole genome shotgun (WGS) entry which is preliminary data.</text>
</comment>
<feature type="transmembrane region" description="Helical" evidence="5">
    <location>
        <begin position="82"/>
        <end position="111"/>
    </location>
</feature>
<reference evidence="7" key="1">
    <citation type="journal article" date="2019" name="Int. J. Syst. Evol. Microbiol.">
        <title>The Global Catalogue of Microorganisms (GCM) 10K type strain sequencing project: providing services to taxonomists for standard genome sequencing and annotation.</title>
        <authorList>
            <consortium name="The Broad Institute Genomics Platform"/>
            <consortium name="The Broad Institute Genome Sequencing Center for Infectious Disease"/>
            <person name="Wu L."/>
            <person name="Ma J."/>
        </authorList>
    </citation>
    <scope>NUCLEOTIDE SEQUENCE [LARGE SCALE GENOMIC DNA]</scope>
    <source>
        <strain evidence="7">JCM 18541</strain>
    </source>
</reference>
<feature type="transmembrane region" description="Helical" evidence="5">
    <location>
        <begin position="423"/>
        <end position="443"/>
    </location>
</feature>
<dbReference type="Gene3D" id="1.20.1740.10">
    <property type="entry name" value="Amino acid/polyamine transporter I"/>
    <property type="match status" value="1"/>
</dbReference>
<keyword evidence="2 5" id="KW-0812">Transmembrane</keyword>
<gene>
    <name evidence="6" type="ORF">GCM10023352_19550</name>
</gene>
<feature type="transmembrane region" description="Helical" evidence="5">
    <location>
        <begin position="400"/>
        <end position="417"/>
    </location>
</feature>
<evidence type="ECO:0000313" key="7">
    <source>
        <dbReference type="Proteomes" id="UP001500187"/>
    </source>
</evidence>
<evidence type="ECO:0000256" key="3">
    <source>
        <dbReference type="ARBA" id="ARBA00022989"/>
    </source>
</evidence>
<evidence type="ECO:0000256" key="5">
    <source>
        <dbReference type="SAM" id="Phobius"/>
    </source>
</evidence>
<sequence length="666" mass="72088">MPALLHKISTRSHNSDPEPTPHPLIQHAQTRASRWLMHDSPELTAEIQGPHGRNNTHHGHPWWKVMCLSGVDYFSTLGYQPALAALAAGLLAPLATLILVAVTLLAALPIYRRIAQESPRGAGSIHLLECLLSKWNAKIFVLILLGFTITDFVITITLSAADAAAHLEANPLVAPALGDHHMVLTLGLLALLTAVFLRGFNETINVAVVLVAIFILLNLLVIGASFIEILHTPHITGNWWYALTAQNGNPWLALALVVLIFPKIALGLSGFETGVVVMPQIGSKKCSETDQGDLRIRGAKKLLTTAALTMSVLLICSSFATTLLIPQEEFKEGGDANGRALAYLAHDLLGEGWGTAYDISTILILWFAGASAMAGLLNLVPRYLPRYGMAPEWTRASRPLVLVFSAVCVFVTLIFDADVEAQGGAYATGVLVLMTSAAVAVTLSAKKRRQRATFLYYLSATIIFGYTTIANIFERPDGLRISLFFIGGVVSLSLLSRALRSYELRIDSVNFDQSALAILACSSKPLHLIAHLPDNFNAADYGEKLSRERWAHNLEADARIIFVEIAVEDPSNFSSELVVHGLDEGGYQVLSASGSSVANSIAALSLAVRDITGQVPHIYLDWAAGSPLKNYIAFVLFGQGQIASTVHEVLRRAEKTLQYRPVVHVS</sequence>
<keyword evidence="3 5" id="KW-1133">Transmembrane helix</keyword>
<proteinExistence type="predicted"/>
<feature type="transmembrane region" description="Helical" evidence="5">
    <location>
        <begin position="207"/>
        <end position="231"/>
    </location>
</feature>
<evidence type="ECO:0000313" key="6">
    <source>
        <dbReference type="EMBL" id="GAA4799721.1"/>
    </source>
</evidence>
<evidence type="ECO:0000256" key="4">
    <source>
        <dbReference type="ARBA" id="ARBA00023136"/>
    </source>
</evidence>
<keyword evidence="7" id="KW-1185">Reference proteome</keyword>
<accession>A0ABP9BSV8</accession>
<comment type="subcellular location">
    <subcellularLocation>
        <location evidence="1">Membrane</location>
        <topology evidence="1">Multi-pass membrane protein</topology>
    </subcellularLocation>
</comment>
<feature type="transmembrane region" description="Helical" evidence="5">
    <location>
        <begin position="139"/>
        <end position="161"/>
    </location>
</feature>
<dbReference type="EMBL" id="BAABKP010000005">
    <property type="protein sequence ID" value="GAA4799721.1"/>
    <property type="molecule type" value="Genomic_DNA"/>
</dbReference>
<evidence type="ECO:0000256" key="1">
    <source>
        <dbReference type="ARBA" id="ARBA00004141"/>
    </source>
</evidence>
<feature type="transmembrane region" description="Helical" evidence="5">
    <location>
        <begin position="359"/>
        <end position="380"/>
    </location>
</feature>
<keyword evidence="4 5" id="KW-0472">Membrane</keyword>
<organism evidence="6 7">
    <name type="scientific">Rothia endophytica</name>
    <dbReference type="NCBI Taxonomy" id="1324766"/>
    <lineage>
        <taxon>Bacteria</taxon>
        <taxon>Bacillati</taxon>
        <taxon>Actinomycetota</taxon>
        <taxon>Actinomycetes</taxon>
        <taxon>Micrococcales</taxon>
        <taxon>Micrococcaceae</taxon>
        <taxon>Rothia</taxon>
    </lineage>
</organism>
<name>A0ABP9BSV8_9MICC</name>
<feature type="transmembrane region" description="Helical" evidence="5">
    <location>
        <begin position="302"/>
        <end position="325"/>
    </location>
</feature>
<feature type="transmembrane region" description="Helical" evidence="5">
    <location>
        <begin position="455"/>
        <end position="473"/>
    </location>
</feature>
<dbReference type="Pfam" id="PF13520">
    <property type="entry name" value="AA_permease_2"/>
    <property type="match status" value="1"/>
</dbReference>
<feature type="transmembrane region" description="Helical" evidence="5">
    <location>
        <begin position="251"/>
        <end position="281"/>
    </location>
</feature>
<feature type="transmembrane region" description="Helical" evidence="5">
    <location>
        <begin position="479"/>
        <end position="499"/>
    </location>
</feature>